<dbReference type="EMBL" id="VFIA01000013">
    <property type="protein sequence ID" value="MBC3792072.1"/>
    <property type="molecule type" value="Genomic_DNA"/>
</dbReference>
<protein>
    <submittedName>
        <fullName evidence="1">Uncharacterized protein</fullName>
    </submittedName>
</protein>
<gene>
    <name evidence="1" type="ORF">FH603_2581</name>
</gene>
<proteinExistence type="predicted"/>
<evidence type="ECO:0000313" key="2">
    <source>
        <dbReference type="Proteomes" id="UP000700732"/>
    </source>
</evidence>
<comment type="caution">
    <text evidence="1">The sequence shown here is derived from an EMBL/GenBank/DDBJ whole genome shotgun (WGS) entry which is preliminary data.</text>
</comment>
<dbReference type="PROSITE" id="PS51257">
    <property type="entry name" value="PROKAR_LIPOPROTEIN"/>
    <property type="match status" value="1"/>
</dbReference>
<organism evidence="1 2">
    <name type="scientific">Spirosoma utsteinense</name>
    <dbReference type="NCBI Taxonomy" id="2585773"/>
    <lineage>
        <taxon>Bacteria</taxon>
        <taxon>Pseudomonadati</taxon>
        <taxon>Bacteroidota</taxon>
        <taxon>Cytophagia</taxon>
        <taxon>Cytophagales</taxon>
        <taxon>Cytophagaceae</taxon>
        <taxon>Spirosoma</taxon>
    </lineage>
</organism>
<keyword evidence="2" id="KW-1185">Reference proteome</keyword>
<accession>A0ABR6W829</accession>
<reference evidence="1 2" key="1">
    <citation type="submission" date="2019-06" db="EMBL/GenBank/DDBJ databases">
        <title>Spirosoma utsteinense sp. nov. isolated from Antarctic ice-free soils.</title>
        <authorList>
            <person name="Tahon G."/>
        </authorList>
    </citation>
    <scope>NUCLEOTIDE SEQUENCE [LARGE SCALE GENOMIC DNA]</scope>
    <source>
        <strain evidence="1 2">LMG 31447</strain>
    </source>
</reference>
<evidence type="ECO:0000313" key="1">
    <source>
        <dbReference type="EMBL" id="MBC3792072.1"/>
    </source>
</evidence>
<name>A0ABR6W829_9BACT</name>
<dbReference type="RefSeq" id="WP_186737867.1">
    <property type="nucleotide sequence ID" value="NZ_VFIA01000013.1"/>
</dbReference>
<sequence>MKRNQLRSIAAMGVLWLCVSVGCSKDPPLPACENGKCCWEGYTQKFVKRLDGAPAEYGGLGFIFKDILVEESGYKLDRAIICRVQWDMVNKMNLKNNMTIDPQTNKVRLIDSTRQYPYRVWGIVYEIPEIPNFAAIPTLAVRIEKVEEVK</sequence>
<dbReference type="Proteomes" id="UP000700732">
    <property type="component" value="Unassembled WGS sequence"/>
</dbReference>